<proteinExistence type="predicted"/>
<dbReference type="CDD" id="cd00303">
    <property type="entry name" value="retropepsin_like"/>
    <property type="match status" value="1"/>
</dbReference>
<evidence type="ECO:0008006" key="4">
    <source>
        <dbReference type="Google" id="ProtNLM"/>
    </source>
</evidence>
<dbReference type="PANTHER" id="PTHR33240:SF15">
    <property type="entry name" value="GAG-PRO-LIKE PROTEIN"/>
    <property type="match status" value="1"/>
</dbReference>
<dbReference type="InterPro" id="IPR021109">
    <property type="entry name" value="Peptidase_aspartic_dom_sf"/>
</dbReference>
<name>A0AAV3R5I3_LITER</name>
<feature type="compositionally biased region" description="Basic and acidic residues" evidence="1">
    <location>
        <begin position="153"/>
        <end position="169"/>
    </location>
</feature>
<sequence>MLVDIRSSAYILYLSTYDKLGLPRNILQPMHTPLTGFTGHSVYPKGMTTLDFAVGSGNKKSIIRAQFTVVDIPDSPYNGLIGRPILNALRAVISPVHLKMKFPTTGGIGEICGNQKKARICYLTSVPPLGKNPERSKKSGRENYPEVMSTRGEIQKDDDNSPKERENLKRPVPHGARNEKGSGAGILIRGPDDKILEYTLRFTFPITNNEVEYEALVAGFP</sequence>
<protein>
    <recommendedName>
        <fullName evidence="4">Reverse transcriptase domain-containing protein</fullName>
    </recommendedName>
</protein>
<gene>
    <name evidence="2" type="ORF">LIER_40904</name>
</gene>
<accession>A0AAV3R5I3</accession>
<evidence type="ECO:0000313" key="2">
    <source>
        <dbReference type="EMBL" id="GAA0170163.1"/>
    </source>
</evidence>
<dbReference type="AlphaFoldDB" id="A0AAV3R5I3"/>
<feature type="compositionally biased region" description="Basic and acidic residues" evidence="1">
    <location>
        <begin position="132"/>
        <end position="144"/>
    </location>
</feature>
<comment type="caution">
    <text evidence="2">The sequence shown here is derived from an EMBL/GenBank/DDBJ whole genome shotgun (WGS) entry which is preliminary data.</text>
</comment>
<dbReference type="Proteomes" id="UP001454036">
    <property type="component" value="Unassembled WGS sequence"/>
</dbReference>
<dbReference type="PANTHER" id="PTHR33240">
    <property type="entry name" value="OS08G0508500 PROTEIN"/>
    <property type="match status" value="1"/>
</dbReference>
<organism evidence="2 3">
    <name type="scientific">Lithospermum erythrorhizon</name>
    <name type="common">Purple gromwell</name>
    <name type="synonym">Lithospermum officinale var. erythrorhizon</name>
    <dbReference type="NCBI Taxonomy" id="34254"/>
    <lineage>
        <taxon>Eukaryota</taxon>
        <taxon>Viridiplantae</taxon>
        <taxon>Streptophyta</taxon>
        <taxon>Embryophyta</taxon>
        <taxon>Tracheophyta</taxon>
        <taxon>Spermatophyta</taxon>
        <taxon>Magnoliopsida</taxon>
        <taxon>eudicotyledons</taxon>
        <taxon>Gunneridae</taxon>
        <taxon>Pentapetalae</taxon>
        <taxon>asterids</taxon>
        <taxon>lamiids</taxon>
        <taxon>Boraginales</taxon>
        <taxon>Boraginaceae</taxon>
        <taxon>Boraginoideae</taxon>
        <taxon>Lithospermeae</taxon>
        <taxon>Lithospermum</taxon>
    </lineage>
</organism>
<dbReference type="EMBL" id="BAABME010024408">
    <property type="protein sequence ID" value="GAA0170163.1"/>
    <property type="molecule type" value="Genomic_DNA"/>
</dbReference>
<reference evidence="2 3" key="1">
    <citation type="submission" date="2024-01" db="EMBL/GenBank/DDBJ databases">
        <title>The complete chloroplast genome sequence of Lithospermum erythrorhizon: insights into the phylogenetic relationship among Boraginaceae species and the maternal lineages of purple gromwells.</title>
        <authorList>
            <person name="Okada T."/>
            <person name="Watanabe K."/>
        </authorList>
    </citation>
    <scope>NUCLEOTIDE SEQUENCE [LARGE SCALE GENOMIC DNA]</scope>
</reference>
<keyword evidence="3" id="KW-1185">Reference proteome</keyword>
<evidence type="ECO:0000313" key="3">
    <source>
        <dbReference type="Proteomes" id="UP001454036"/>
    </source>
</evidence>
<feature type="region of interest" description="Disordered" evidence="1">
    <location>
        <begin position="131"/>
        <end position="186"/>
    </location>
</feature>
<dbReference type="Gene3D" id="2.40.70.10">
    <property type="entry name" value="Acid Proteases"/>
    <property type="match status" value="1"/>
</dbReference>
<evidence type="ECO:0000256" key="1">
    <source>
        <dbReference type="SAM" id="MobiDB-lite"/>
    </source>
</evidence>